<dbReference type="RefSeq" id="WP_090796576.1">
    <property type="nucleotide sequence ID" value="NZ_BOND01000037.1"/>
</dbReference>
<evidence type="ECO:0000313" key="2">
    <source>
        <dbReference type="EMBL" id="SDZ34100.1"/>
    </source>
</evidence>
<organism evidence="2 3">
    <name type="scientific">Asanoa ishikariensis</name>
    <dbReference type="NCBI Taxonomy" id="137265"/>
    <lineage>
        <taxon>Bacteria</taxon>
        <taxon>Bacillati</taxon>
        <taxon>Actinomycetota</taxon>
        <taxon>Actinomycetes</taxon>
        <taxon>Micromonosporales</taxon>
        <taxon>Micromonosporaceae</taxon>
        <taxon>Asanoa</taxon>
    </lineage>
</organism>
<sequence length="70" mass="7726">MRETTPSILTGSQRLFAWLAFLAIAVQAPISAHLLHDDSWLLSILVGMMIGTLILVDDAQRRQPVPDNAE</sequence>
<keyword evidence="1" id="KW-1133">Transmembrane helix</keyword>
<proteinExistence type="predicted"/>
<dbReference type="EMBL" id="FNQB01000002">
    <property type="protein sequence ID" value="SDZ34100.1"/>
    <property type="molecule type" value="Genomic_DNA"/>
</dbReference>
<evidence type="ECO:0000313" key="3">
    <source>
        <dbReference type="Proteomes" id="UP000199632"/>
    </source>
</evidence>
<name>A0A1H3S8Q2_9ACTN</name>
<keyword evidence="3" id="KW-1185">Reference proteome</keyword>
<dbReference type="OrthoDB" id="3401744at2"/>
<keyword evidence="1" id="KW-0472">Membrane</keyword>
<reference evidence="3" key="1">
    <citation type="submission" date="2016-10" db="EMBL/GenBank/DDBJ databases">
        <authorList>
            <person name="Varghese N."/>
            <person name="Submissions S."/>
        </authorList>
    </citation>
    <scope>NUCLEOTIDE SEQUENCE [LARGE SCALE GENOMIC DNA]</scope>
    <source>
        <strain evidence="3">DSM 44718</strain>
    </source>
</reference>
<dbReference type="Proteomes" id="UP000199632">
    <property type="component" value="Unassembled WGS sequence"/>
</dbReference>
<dbReference type="STRING" id="137265.SAMN05421684_4686"/>
<dbReference type="AlphaFoldDB" id="A0A1H3S8Q2"/>
<gene>
    <name evidence="2" type="ORF">SAMN05421684_4686</name>
</gene>
<feature type="transmembrane region" description="Helical" evidence="1">
    <location>
        <begin position="15"/>
        <end position="34"/>
    </location>
</feature>
<evidence type="ECO:0000256" key="1">
    <source>
        <dbReference type="SAM" id="Phobius"/>
    </source>
</evidence>
<feature type="transmembrane region" description="Helical" evidence="1">
    <location>
        <begin position="40"/>
        <end position="56"/>
    </location>
</feature>
<accession>A0A1H3S8Q2</accession>
<protein>
    <submittedName>
        <fullName evidence="2">Uncharacterized protein</fullName>
    </submittedName>
</protein>
<keyword evidence="1" id="KW-0812">Transmembrane</keyword>